<evidence type="ECO:0000256" key="3">
    <source>
        <dbReference type="ARBA" id="ARBA00022525"/>
    </source>
</evidence>
<evidence type="ECO:0000256" key="4">
    <source>
        <dbReference type="ARBA" id="ARBA00022729"/>
    </source>
</evidence>
<evidence type="ECO:0000313" key="9">
    <source>
        <dbReference type="Proteomes" id="UP000429523"/>
    </source>
</evidence>
<evidence type="ECO:0000313" key="7">
    <source>
        <dbReference type="EMBL" id="KAE8942963.1"/>
    </source>
</evidence>
<comment type="caution">
    <text evidence="7">The sequence shown here is derived from an EMBL/GenBank/DDBJ whole genome shotgun (WGS) entry which is preliminary data.</text>
</comment>
<keyword evidence="3 5" id="KW-0964">Secreted</keyword>
<evidence type="ECO:0000256" key="2">
    <source>
        <dbReference type="ARBA" id="ARBA00010400"/>
    </source>
</evidence>
<protein>
    <recommendedName>
        <fullName evidence="5">RxLR effector protein</fullName>
    </recommendedName>
</protein>
<feature type="signal peptide" evidence="5">
    <location>
        <begin position="1"/>
        <end position="20"/>
    </location>
</feature>
<dbReference type="Pfam" id="PF16810">
    <property type="entry name" value="RXLR"/>
    <property type="match status" value="1"/>
</dbReference>
<evidence type="ECO:0000256" key="6">
    <source>
        <dbReference type="SAM" id="MobiDB-lite"/>
    </source>
</evidence>
<dbReference type="EMBL" id="QXGA01000186">
    <property type="protein sequence ID" value="KAE9150503.1"/>
    <property type="molecule type" value="Genomic_DNA"/>
</dbReference>
<dbReference type="Proteomes" id="UP000440732">
    <property type="component" value="Unassembled WGS sequence"/>
</dbReference>
<proteinExistence type="inferred from homology"/>
<evidence type="ECO:0000256" key="1">
    <source>
        <dbReference type="ARBA" id="ARBA00004613"/>
    </source>
</evidence>
<name>A0A6A3FCV6_9STRA</name>
<gene>
    <name evidence="8" type="ORF">PF006_g5138</name>
    <name evidence="7" type="ORF">PF009_g7303</name>
</gene>
<feature type="chain" id="PRO_5034169459" description="RxLR effector protein" evidence="5">
    <location>
        <begin position="21"/>
        <end position="113"/>
    </location>
</feature>
<comment type="function">
    <text evidence="5">Effector that suppresses plant defense responses during pathogen infection.</text>
</comment>
<dbReference type="Proteomes" id="UP000429523">
    <property type="component" value="Unassembled WGS sequence"/>
</dbReference>
<accession>A0A6A3FCV6</accession>
<organism evidence="7 9">
    <name type="scientific">Phytophthora fragariae</name>
    <dbReference type="NCBI Taxonomy" id="53985"/>
    <lineage>
        <taxon>Eukaryota</taxon>
        <taxon>Sar</taxon>
        <taxon>Stramenopiles</taxon>
        <taxon>Oomycota</taxon>
        <taxon>Peronosporomycetes</taxon>
        <taxon>Peronosporales</taxon>
        <taxon>Peronosporaceae</taxon>
        <taxon>Phytophthora</taxon>
    </lineage>
</organism>
<dbReference type="EMBL" id="QXGF01000278">
    <property type="protein sequence ID" value="KAE8942963.1"/>
    <property type="molecule type" value="Genomic_DNA"/>
</dbReference>
<sequence length="113" mass="12237">MRACYVLLVAATSLLAASDAAISAASVQSTLSKVVAPDVAQPIQAEQAAANTQRFLRRHRIVDDDEEDVDSLEDVYEERGKPPPSPRRGWTKRWTTSASWASFASNGMTTATV</sequence>
<keyword evidence="4 5" id="KW-0732">Signal</keyword>
<comment type="domain">
    <text evidence="5">The RxLR-dEER motif acts to carry the protein into the host cell cytoplasm through binding to cell surface phosphatidylinositol-3-phosphate.</text>
</comment>
<dbReference type="InterPro" id="IPR031825">
    <property type="entry name" value="RXLR"/>
</dbReference>
<reference evidence="9 10" key="1">
    <citation type="submission" date="2018-08" db="EMBL/GenBank/DDBJ databases">
        <title>Genomic investigation of the strawberry pathogen Phytophthora fragariae indicates pathogenicity is determined by transcriptional variation in three key races.</title>
        <authorList>
            <person name="Adams T.M."/>
            <person name="Armitage A.D."/>
            <person name="Sobczyk M.K."/>
            <person name="Bates H.J."/>
            <person name="Dunwell J.M."/>
            <person name="Nellist C.F."/>
            <person name="Harrison R.J."/>
        </authorList>
    </citation>
    <scope>NUCLEOTIDE SEQUENCE [LARGE SCALE GENOMIC DNA]</scope>
    <source>
        <strain evidence="8 10">NOV-5</strain>
        <strain evidence="7 9">NOV-9</strain>
    </source>
</reference>
<evidence type="ECO:0000256" key="5">
    <source>
        <dbReference type="RuleBase" id="RU367124"/>
    </source>
</evidence>
<evidence type="ECO:0000313" key="8">
    <source>
        <dbReference type="EMBL" id="KAE9150503.1"/>
    </source>
</evidence>
<comment type="similarity">
    <text evidence="2 5">Belongs to the RxLR effector family.</text>
</comment>
<comment type="subcellular location">
    <subcellularLocation>
        <location evidence="1 5">Secreted</location>
    </subcellularLocation>
</comment>
<dbReference type="GO" id="GO:0005576">
    <property type="term" value="C:extracellular region"/>
    <property type="evidence" value="ECO:0007669"/>
    <property type="project" value="UniProtKB-SubCell"/>
</dbReference>
<dbReference type="AlphaFoldDB" id="A0A6A3FCV6"/>
<evidence type="ECO:0000313" key="10">
    <source>
        <dbReference type="Proteomes" id="UP000440732"/>
    </source>
</evidence>
<feature type="compositionally biased region" description="Acidic residues" evidence="6">
    <location>
        <begin position="65"/>
        <end position="76"/>
    </location>
</feature>
<feature type="region of interest" description="Disordered" evidence="6">
    <location>
        <begin position="65"/>
        <end position="92"/>
    </location>
</feature>